<dbReference type="InterPro" id="IPR014001">
    <property type="entry name" value="Helicase_ATP-bd"/>
</dbReference>
<evidence type="ECO:0000256" key="11">
    <source>
        <dbReference type="ARBA" id="ARBA00029504"/>
    </source>
</evidence>
<dbReference type="HOGENOM" id="CLU_009621_2_1_9"/>
<keyword evidence="6 12" id="KW-0228">DNA excision</keyword>
<dbReference type="SMART" id="SM00487">
    <property type="entry name" value="DEXDc"/>
    <property type="match status" value="1"/>
</dbReference>
<comment type="function">
    <text evidence="12">The UvrABC repair system catalyzes the recognition and processing of DNA lesions. A damage recognition complex composed of 2 UvrA and 2 UvrB subunits scans DNA for abnormalities. Upon binding of the UvrA(2)B(2) complex to a putative damaged site, the DNA wraps around one UvrB monomer. DNA wrap is dependent on ATP binding by UvrB and probably causes local melting of the DNA helix, facilitating insertion of UvrB beta-hairpin between the DNA strands. Then UvrB probes one DNA strand for the presence of a lesion. If a lesion is found the UvrA subunits dissociate and the UvrB-DNA preincision complex is formed. This complex is subsequently bound by UvrC and the second UvrB is released. If no lesion is found, the DNA wraps around the other UvrB subunit that will check the other stand for damage.</text>
</comment>
<dbReference type="Pfam" id="PF12344">
    <property type="entry name" value="UvrB"/>
    <property type="match status" value="1"/>
</dbReference>
<dbReference type="Gene3D" id="3.40.50.300">
    <property type="entry name" value="P-loop containing nucleotide triphosphate hydrolases"/>
    <property type="match status" value="3"/>
</dbReference>
<dbReference type="AlphaFoldDB" id="G4Q6K0"/>
<feature type="domain" description="Helicase C-terminal" evidence="16">
    <location>
        <begin position="434"/>
        <end position="600"/>
    </location>
</feature>
<evidence type="ECO:0000313" key="17">
    <source>
        <dbReference type="EMBL" id="AEQ21348.1"/>
    </source>
</evidence>
<dbReference type="PROSITE" id="PS51194">
    <property type="entry name" value="HELICASE_CTER"/>
    <property type="match status" value="1"/>
</dbReference>
<comment type="subunit">
    <text evidence="10 12 13">Forms a heterotetramer with UvrA during the search for lesions. Interacts with UvrC in an incision complex.</text>
</comment>
<evidence type="ECO:0000259" key="15">
    <source>
        <dbReference type="PROSITE" id="PS51192"/>
    </source>
</evidence>
<dbReference type="InterPro" id="IPR041471">
    <property type="entry name" value="UvrB_inter"/>
</dbReference>
<dbReference type="CDD" id="cd18790">
    <property type="entry name" value="SF2_C_UvrB"/>
    <property type="match status" value="1"/>
</dbReference>
<dbReference type="Pfam" id="PF00271">
    <property type="entry name" value="Helicase_C"/>
    <property type="match status" value="1"/>
</dbReference>
<gene>
    <name evidence="12 17" type="primary">uvrB</name>
    <name evidence="17" type="ordered locus">Acin_0095</name>
</gene>
<dbReference type="SUPFAM" id="SSF52540">
    <property type="entry name" value="P-loop containing nucleoside triphosphate hydrolases"/>
    <property type="match status" value="2"/>
</dbReference>
<protein>
    <recommendedName>
        <fullName evidence="11 12">UvrABC system protein B</fullName>
        <shortName evidence="12">Protein UvrB</shortName>
    </recommendedName>
    <alternativeName>
        <fullName evidence="12">Excinuclease ABC subunit B</fullName>
    </alternativeName>
</protein>
<evidence type="ECO:0000259" key="16">
    <source>
        <dbReference type="PROSITE" id="PS51194"/>
    </source>
</evidence>
<feature type="domain" description="Helicase ATP-binding" evidence="15">
    <location>
        <begin position="30"/>
        <end position="185"/>
    </location>
</feature>
<dbReference type="GO" id="GO:0003677">
    <property type="term" value="F:DNA binding"/>
    <property type="evidence" value="ECO:0007669"/>
    <property type="project" value="UniProtKB-UniRule"/>
</dbReference>
<dbReference type="InterPro" id="IPR004807">
    <property type="entry name" value="UvrB"/>
</dbReference>
<dbReference type="InterPro" id="IPR024759">
    <property type="entry name" value="UvrB_YAD/RRR_dom"/>
</dbReference>
<evidence type="ECO:0000256" key="12">
    <source>
        <dbReference type="HAMAP-Rule" id="MF_00204"/>
    </source>
</evidence>
<dbReference type="InParanoid" id="G4Q6K0"/>
<dbReference type="PANTHER" id="PTHR24029">
    <property type="entry name" value="UVRABC SYSTEM PROTEIN B"/>
    <property type="match status" value="1"/>
</dbReference>
<reference evidence="17 18" key="1">
    <citation type="journal article" date="2011" name="J. Bacteriol.">
        <title>Complete genome sequence of Acidaminococcus intestini RYC-MR95, a Gram-negative bacterium from the phylum Firmicutes.</title>
        <authorList>
            <person name="D'Auria G."/>
            <person name="Galan J.C."/>
            <person name="Rodriguez-Alcayna M."/>
            <person name="Moya A."/>
            <person name="Baquero F."/>
            <person name="Latorre A."/>
        </authorList>
    </citation>
    <scope>NUCLEOTIDE SEQUENCE [LARGE SCALE GENOMIC DNA]</scope>
    <source>
        <strain evidence="17 18">RyC-MR95</strain>
    </source>
</reference>
<keyword evidence="12 13" id="KW-0742">SOS response</keyword>
<evidence type="ECO:0000256" key="5">
    <source>
        <dbReference type="ARBA" id="ARBA00022763"/>
    </source>
</evidence>
<accession>G4Q6K0</accession>
<keyword evidence="9 12" id="KW-0234">DNA repair</keyword>
<keyword evidence="18" id="KW-1185">Reference proteome</keyword>
<dbReference type="GO" id="GO:0005737">
    <property type="term" value="C:cytoplasm"/>
    <property type="evidence" value="ECO:0007669"/>
    <property type="project" value="UniProtKB-SubCell"/>
</dbReference>
<dbReference type="GO" id="GO:0005524">
    <property type="term" value="F:ATP binding"/>
    <property type="evidence" value="ECO:0007669"/>
    <property type="project" value="UniProtKB-UniRule"/>
</dbReference>
<dbReference type="GO" id="GO:0006289">
    <property type="term" value="P:nucleotide-excision repair"/>
    <property type="evidence" value="ECO:0007669"/>
    <property type="project" value="UniProtKB-UniRule"/>
</dbReference>
<dbReference type="Pfam" id="PF04851">
    <property type="entry name" value="ResIII"/>
    <property type="match status" value="1"/>
</dbReference>
<dbReference type="GO" id="GO:0009432">
    <property type="term" value="P:SOS response"/>
    <property type="evidence" value="ECO:0007669"/>
    <property type="project" value="UniProtKB-UniRule"/>
</dbReference>
<name>G4Q6K0_ACIIR</name>
<dbReference type="Gene3D" id="4.10.860.10">
    <property type="entry name" value="UVR domain"/>
    <property type="match status" value="1"/>
</dbReference>
<dbReference type="InterPro" id="IPR006935">
    <property type="entry name" value="Helicase/UvrB_N"/>
</dbReference>
<dbReference type="InterPro" id="IPR036876">
    <property type="entry name" value="UVR_dom_sf"/>
</dbReference>
<dbReference type="NCBIfam" id="TIGR00631">
    <property type="entry name" value="uvrb"/>
    <property type="match status" value="1"/>
</dbReference>
<evidence type="ECO:0000256" key="8">
    <source>
        <dbReference type="ARBA" id="ARBA00022881"/>
    </source>
</evidence>
<keyword evidence="8 12" id="KW-0267">Excision nuclease</keyword>
<evidence type="ECO:0000256" key="1">
    <source>
        <dbReference type="ARBA" id="ARBA00004496"/>
    </source>
</evidence>
<keyword evidence="4 12" id="KW-0547">Nucleotide-binding</keyword>
<dbReference type="InterPro" id="IPR001943">
    <property type="entry name" value="UVR_dom"/>
</dbReference>
<dbReference type="SMART" id="SM00490">
    <property type="entry name" value="HELICc"/>
    <property type="match status" value="1"/>
</dbReference>
<dbReference type="KEGG" id="ain:Acin_0095"/>
<evidence type="ECO:0000256" key="13">
    <source>
        <dbReference type="RuleBase" id="RU003587"/>
    </source>
</evidence>
<dbReference type="EMBL" id="CP003058">
    <property type="protein sequence ID" value="AEQ21348.1"/>
    <property type="molecule type" value="Genomic_DNA"/>
</dbReference>
<dbReference type="Pfam" id="PF02151">
    <property type="entry name" value="UVR"/>
    <property type="match status" value="1"/>
</dbReference>
<dbReference type="FunCoup" id="G4Q6K0">
    <property type="interactions" value="284"/>
</dbReference>
<dbReference type="Pfam" id="PF17757">
    <property type="entry name" value="UvrB_inter"/>
    <property type="match status" value="1"/>
</dbReference>
<organism evidence="17 18">
    <name type="scientific">Acidaminococcus intestini (strain RyC-MR95)</name>
    <dbReference type="NCBI Taxonomy" id="568816"/>
    <lineage>
        <taxon>Bacteria</taxon>
        <taxon>Bacillati</taxon>
        <taxon>Bacillota</taxon>
        <taxon>Negativicutes</taxon>
        <taxon>Acidaminococcales</taxon>
        <taxon>Acidaminococcaceae</taxon>
        <taxon>Acidaminococcus</taxon>
    </lineage>
</organism>
<dbReference type="GO" id="GO:0016887">
    <property type="term" value="F:ATP hydrolysis activity"/>
    <property type="evidence" value="ECO:0007669"/>
    <property type="project" value="InterPro"/>
</dbReference>
<evidence type="ECO:0000256" key="6">
    <source>
        <dbReference type="ARBA" id="ARBA00022769"/>
    </source>
</evidence>
<feature type="short sequence motif" description="Beta-hairpin" evidence="12">
    <location>
        <begin position="96"/>
        <end position="119"/>
    </location>
</feature>
<dbReference type="InterPro" id="IPR001650">
    <property type="entry name" value="Helicase_C-like"/>
</dbReference>
<evidence type="ECO:0000313" key="18">
    <source>
        <dbReference type="Proteomes" id="UP000007093"/>
    </source>
</evidence>
<dbReference type="InterPro" id="IPR027417">
    <property type="entry name" value="P-loop_NTPase"/>
</dbReference>
<dbReference type="HAMAP" id="MF_00204">
    <property type="entry name" value="UvrB"/>
    <property type="match status" value="1"/>
</dbReference>
<evidence type="ECO:0000256" key="9">
    <source>
        <dbReference type="ARBA" id="ARBA00023204"/>
    </source>
</evidence>
<dbReference type="STRING" id="568816.Acin_0095"/>
<comment type="domain">
    <text evidence="12">The beta-hairpin motif is involved in DNA binding.</text>
</comment>
<dbReference type="GO" id="GO:0009381">
    <property type="term" value="F:excinuclease ABC activity"/>
    <property type="evidence" value="ECO:0007669"/>
    <property type="project" value="UniProtKB-UniRule"/>
</dbReference>
<feature type="domain" description="UVR" evidence="14">
    <location>
        <begin position="629"/>
        <end position="664"/>
    </location>
</feature>
<dbReference type="GO" id="GO:0009380">
    <property type="term" value="C:excinuclease repair complex"/>
    <property type="evidence" value="ECO:0007669"/>
    <property type="project" value="InterPro"/>
</dbReference>
<dbReference type="PROSITE" id="PS50151">
    <property type="entry name" value="UVR"/>
    <property type="match status" value="1"/>
</dbReference>
<comment type="similarity">
    <text evidence="2 12 13">Belongs to the UvrB family.</text>
</comment>
<dbReference type="CDD" id="cd17916">
    <property type="entry name" value="DEXHc_UvrB"/>
    <property type="match status" value="1"/>
</dbReference>
<dbReference type="Proteomes" id="UP000007093">
    <property type="component" value="Chromosome"/>
</dbReference>
<evidence type="ECO:0000256" key="4">
    <source>
        <dbReference type="ARBA" id="ARBA00022741"/>
    </source>
</evidence>
<evidence type="ECO:0000256" key="2">
    <source>
        <dbReference type="ARBA" id="ARBA00008533"/>
    </source>
</evidence>
<dbReference type="NCBIfam" id="NF003673">
    <property type="entry name" value="PRK05298.1"/>
    <property type="match status" value="1"/>
</dbReference>
<sequence length="672" mass="75871">MERSPFMDFQLEAPFAPSGDQPEAIEALVKGVKEGMDTQVLLGATGTGKTFTIAQMIQKVQRPTLVIAHNKTLAAQLASEFKAFFPHNAVEYFVSYYDYYQPEAYIPATDTYIEKDSSINDEIDKLRHSATSALFERRDVIVVSSVSCIYGLGAPKDYYDSVLSLRVGQEVDRDAILEKLVKIRYERNDLVLQRGSFRARGDVIEVIPSSYNEKGIRIELFGDEVDSIMEIDVLTGDVIDKRTHVAIFPASHYVTSDENLERARGDIRKELKARLTVLHEEGKLLEAERLEQRTNYDLEMMEEMGYCSGIENYSRHLTGRKAGEPPFTLVNYFPDDFLTVIDESHVTLPQLRAMYAGDRSRKEQLVNYGFRLPSALDNRPLTFDEFQKERGQIIYVSATPAAYELDHAEQVVEQIIRPTGLLDPKIEVRPIKGQIDDLLGEIHKVAEAGERILVTTLTKKMAEDLTEYLAASGIRVRYLHSDIATIDRAEIIRDLRAGEFDVLVGINLLREGLDMPEVSLVAILDADKEGFLRSDTAMIQTIGRAARNAHGRVIMYADVMTGSMQRAIEETERRRAKQEAYNKAHGIVPKTIEKKVVELIKLTKVEEDGGTVKAGGVDSLKKLSEKALQKQVKLIEKNMKAAAKQLDFELAAEYRDQMILIKGEISKRHERK</sequence>
<dbReference type="PANTHER" id="PTHR24029:SF0">
    <property type="entry name" value="UVRABC SYSTEM PROTEIN B"/>
    <property type="match status" value="1"/>
</dbReference>
<comment type="subcellular location">
    <subcellularLocation>
        <location evidence="1 12 13">Cytoplasm</location>
    </subcellularLocation>
</comment>
<keyword evidence="5 12" id="KW-0227">DNA damage</keyword>
<proteinExistence type="inferred from homology"/>
<dbReference type="PATRIC" id="fig|568816.4.peg.90"/>
<evidence type="ECO:0000256" key="3">
    <source>
        <dbReference type="ARBA" id="ARBA00022490"/>
    </source>
</evidence>
<feature type="binding site" evidence="12">
    <location>
        <begin position="43"/>
        <end position="50"/>
    </location>
    <ligand>
        <name>ATP</name>
        <dbReference type="ChEBI" id="CHEBI:30616"/>
    </ligand>
</feature>
<evidence type="ECO:0000259" key="14">
    <source>
        <dbReference type="PROSITE" id="PS50151"/>
    </source>
</evidence>
<dbReference type="SUPFAM" id="SSF46600">
    <property type="entry name" value="C-terminal UvrC-binding domain of UvrB"/>
    <property type="match status" value="1"/>
</dbReference>
<evidence type="ECO:0000256" key="10">
    <source>
        <dbReference type="ARBA" id="ARBA00026033"/>
    </source>
</evidence>
<keyword evidence="3 12" id="KW-0963">Cytoplasm</keyword>
<dbReference type="eggNOG" id="COG0556">
    <property type="taxonomic scope" value="Bacteria"/>
</dbReference>
<keyword evidence="7 12" id="KW-0067">ATP-binding</keyword>
<dbReference type="PROSITE" id="PS51192">
    <property type="entry name" value="HELICASE_ATP_BIND_1"/>
    <property type="match status" value="1"/>
</dbReference>
<evidence type="ECO:0000256" key="7">
    <source>
        <dbReference type="ARBA" id="ARBA00022840"/>
    </source>
</evidence>